<gene>
    <name evidence="2" type="ORF">EK0264_13115</name>
</gene>
<dbReference type="RefSeq" id="WP_159546275.1">
    <property type="nucleotide sequence ID" value="NZ_CP047156.1"/>
</dbReference>
<keyword evidence="3" id="KW-1185">Reference proteome</keyword>
<dbReference type="Pfam" id="PF10745">
    <property type="entry name" value="DUF2530"/>
    <property type="match status" value="1"/>
</dbReference>
<dbReference type="AlphaFoldDB" id="A0A7L4YPZ2"/>
<feature type="transmembrane region" description="Helical" evidence="1">
    <location>
        <begin position="21"/>
        <end position="43"/>
    </location>
</feature>
<dbReference type="Proteomes" id="UP000463857">
    <property type="component" value="Chromosome"/>
</dbReference>
<accession>A0A7L4YPZ2</accession>
<proteinExistence type="predicted"/>
<dbReference type="KEGG" id="eke:EK0264_13115"/>
<keyword evidence="1" id="KW-0472">Membrane</keyword>
<evidence type="ECO:0000256" key="1">
    <source>
        <dbReference type="SAM" id="Phobius"/>
    </source>
</evidence>
<keyword evidence="1" id="KW-1133">Transmembrane helix</keyword>
<name>A0A7L4YPZ2_9ACTN</name>
<sequence>MARDDHLAPAPEPAQLSMRPIVIGGSVLFALAALVIALIPDARDYRDGLWLWACVAGVVLGILGLGVMRLQKAP</sequence>
<organism evidence="2 3">
    <name type="scientific">Epidermidibacterium keratini</name>
    <dbReference type="NCBI Taxonomy" id="1891644"/>
    <lineage>
        <taxon>Bacteria</taxon>
        <taxon>Bacillati</taxon>
        <taxon>Actinomycetota</taxon>
        <taxon>Actinomycetes</taxon>
        <taxon>Sporichthyales</taxon>
        <taxon>Sporichthyaceae</taxon>
        <taxon>Epidermidibacterium</taxon>
    </lineage>
</organism>
<feature type="transmembrane region" description="Helical" evidence="1">
    <location>
        <begin position="49"/>
        <end position="68"/>
    </location>
</feature>
<evidence type="ECO:0000313" key="3">
    <source>
        <dbReference type="Proteomes" id="UP000463857"/>
    </source>
</evidence>
<reference evidence="2 3" key="1">
    <citation type="journal article" date="2018" name="Int. J. Syst. Evol. Microbiol.">
        <title>Epidermidibacterium keratini gen. nov., sp. nov., a member of the family Sporichthyaceae, isolated from keratin epidermis.</title>
        <authorList>
            <person name="Lee D.G."/>
            <person name="Trujillo M.E."/>
            <person name="Kang S."/>
            <person name="Nam J.J."/>
            <person name="Kim Y.J."/>
        </authorList>
    </citation>
    <scope>NUCLEOTIDE SEQUENCE [LARGE SCALE GENOMIC DNA]</scope>
    <source>
        <strain evidence="2 3">EPI-7</strain>
    </source>
</reference>
<protein>
    <submittedName>
        <fullName evidence="2">DUF2530 domain-containing protein</fullName>
    </submittedName>
</protein>
<evidence type="ECO:0000313" key="2">
    <source>
        <dbReference type="EMBL" id="QHC01138.1"/>
    </source>
</evidence>
<dbReference type="InterPro" id="IPR019681">
    <property type="entry name" value="DUF2530"/>
</dbReference>
<keyword evidence="1" id="KW-0812">Transmembrane</keyword>
<dbReference type="EMBL" id="CP047156">
    <property type="protein sequence ID" value="QHC01138.1"/>
    <property type="molecule type" value="Genomic_DNA"/>
</dbReference>
<dbReference type="InParanoid" id="A0A7L4YPZ2"/>